<keyword evidence="2" id="KW-0496">Mitochondrion</keyword>
<evidence type="ECO:0000259" key="1">
    <source>
        <dbReference type="Pfam" id="PF00961"/>
    </source>
</evidence>
<dbReference type="InterPro" id="IPR051289">
    <property type="entry name" value="LAGLIDADG_Endonuclease"/>
</dbReference>
<accession>A0A6M5C5T5</accession>
<keyword evidence="2" id="KW-0540">Nuclease</keyword>
<protein>
    <submittedName>
        <fullName evidence="2">LAGLIDADG endonuclease</fullName>
    </submittedName>
</protein>
<dbReference type="PANTHER" id="PTHR36181:SF3">
    <property type="entry name" value="INTRON-ENCODED DNA ENDONUCLEASE AI5 BETA"/>
    <property type="match status" value="1"/>
</dbReference>
<dbReference type="Gene3D" id="3.10.28.10">
    <property type="entry name" value="Homing endonucleases"/>
    <property type="match status" value="2"/>
</dbReference>
<dbReference type="EMBL" id="MN935422">
    <property type="protein sequence ID" value="QJT69300.1"/>
    <property type="molecule type" value="Genomic_DNA"/>
</dbReference>
<organism evidence="2">
    <name type="scientific">Fusarium asiaticum</name>
    <dbReference type="NCBI Taxonomy" id="282267"/>
    <lineage>
        <taxon>Eukaryota</taxon>
        <taxon>Fungi</taxon>
        <taxon>Dikarya</taxon>
        <taxon>Ascomycota</taxon>
        <taxon>Pezizomycotina</taxon>
        <taxon>Sordariomycetes</taxon>
        <taxon>Hypocreomycetidae</taxon>
        <taxon>Hypocreales</taxon>
        <taxon>Nectriaceae</taxon>
        <taxon>Fusarium</taxon>
    </lineage>
</organism>
<evidence type="ECO:0000313" key="4">
    <source>
        <dbReference type="EMBL" id="QJT69300.1"/>
    </source>
</evidence>
<dbReference type="Pfam" id="PF00961">
    <property type="entry name" value="LAGLIDADG_1"/>
    <property type="match status" value="2"/>
</dbReference>
<evidence type="ECO:0000313" key="2">
    <source>
        <dbReference type="EMBL" id="QJT69013.1"/>
    </source>
</evidence>
<sequence length="321" mass="36844">MFLGITMVPVLLKKILVSSCLLGLIYINQSVYTYKSLRKFSSNSQDRQLYYYLAGLIEGDGHLYVPKHLKTESGKTTTASIEVVFALKDLSSAEYLKGIIGGNVYKRLDKNAVRWMIQDKATVTFIVNAINGKLRTPKIHYLHSLIDFLNSKGDNIVKLPLDNSPIENNAWFAGFIDSDGNFSIKGFSSDNLRTYLGFQFYLPQRAIGVNGDSSEVIMQKLADFLNCKLSFKTFKEGFTQYVVNTSSKESNKILVEYLERYPLLSSKYLDFKDWEKALNLYLKKLHRDPKYLEEIRNLKLGMNRGRDKFNVDHINNSIYRI</sequence>
<gene>
    <name evidence="2" type="primary">iorf321</name>
</gene>
<dbReference type="InterPro" id="IPR004860">
    <property type="entry name" value="LAGLIDADG_dom"/>
</dbReference>
<dbReference type="GO" id="GO:0004519">
    <property type="term" value="F:endonuclease activity"/>
    <property type="evidence" value="ECO:0007669"/>
    <property type="project" value="UniProtKB-KW"/>
</dbReference>
<keyword evidence="2" id="KW-0255">Endonuclease</keyword>
<dbReference type="EMBL" id="MN935421">
    <property type="protein sequence ID" value="QJT69241.1"/>
    <property type="molecule type" value="Genomic_DNA"/>
</dbReference>
<dbReference type="GO" id="GO:0005739">
    <property type="term" value="C:mitochondrion"/>
    <property type="evidence" value="ECO:0007669"/>
    <property type="project" value="UniProtKB-ARBA"/>
</dbReference>
<dbReference type="AlphaFoldDB" id="A0A6M5C5T5"/>
<name>A0A6M5C5T5_FUSAS</name>
<dbReference type="InterPro" id="IPR027434">
    <property type="entry name" value="Homing_endonucl"/>
</dbReference>
<dbReference type="SUPFAM" id="SSF55608">
    <property type="entry name" value="Homing endonucleases"/>
    <property type="match status" value="2"/>
</dbReference>
<reference evidence="2" key="1">
    <citation type="journal article" date="2020" name="Front. Microbiol.">
        <title>Population Genomic Analysis Reveals a Highly Conserved Mitochondrial Genome in Fusarium asiaticum.</title>
        <authorList>
            <person name="Yang M."/>
            <person name="Zhang H."/>
            <person name="van der Lee T.A.J."/>
            <person name="Waalwijk C."/>
            <person name="van Diepeningen A.D."/>
            <person name="Feng J."/>
            <person name="Brankovics B."/>
            <person name="Chen W."/>
        </authorList>
    </citation>
    <scope>NUCLEOTIDE SEQUENCE</scope>
    <source>
        <strain evidence="2">180275</strain>
        <strain evidence="3">180282</strain>
        <strain evidence="4">180283</strain>
    </source>
</reference>
<feature type="domain" description="Homing endonuclease LAGLIDADG" evidence="1">
    <location>
        <begin position="173"/>
        <end position="277"/>
    </location>
</feature>
<dbReference type="EMBL" id="MN935417">
    <property type="protein sequence ID" value="QJT69013.1"/>
    <property type="molecule type" value="Genomic_DNA"/>
</dbReference>
<dbReference type="FunFam" id="3.10.28.10:FF:000007">
    <property type="entry name" value="Intron-encoded DNA endonuclease aI3"/>
    <property type="match status" value="1"/>
</dbReference>
<dbReference type="PANTHER" id="PTHR36181">
    <property type="entry name" value="INTRON-ENCODED ENDONUCLEASE AI3-RELATED"/>
    <property type="match status" value="1"/>
</dbReference>
<feature type="domain" description="Homing endonuclease LAGLIDADG" evidence="1">
    <location>
        <begin position="53"/>
        <end position="140"/>
    </location>
</feature>
<evidence type="ECO:0000313" key="3">
    <source>
        <dbReference type="EMBL" id="QJT69241.1"/>
    </source>
</evidence>
<keyword evidence="2" id="KW-0378">Hydrolase</keyword>
<proteinExistence type="predicted"/>
<geneLocation type="mitochondrion" evidence="2"/>